<dbReference type="GO" id="GO:0016567">
    <property type="term" value="P:protein ubiquitination"/>
    <property type="evidence" value="ECO:0007669"/>
    <property type="project" value="UniProtKB-UniPathway"/>
</dbReference>
<dbReference type="UniPathway" id="UPA00143"/>
<dbReference type="InterPro" id="IPR057441">
    <property type="entry name" value="Beta_prop_At2g24240"/>
</dbReference>
<protein>
    <recommendedName>
        <fullName evidence="2">At2g24240-like C-terminal beta-propeller domain-containing protein</fullName>
    </recommendedName>
</protein>
<dbReference type="EMBL" id="PGOL01000091">
    <property type="protein sequence ID" value="PKI77535.1"/>
    <property type="molecule type" value="Genomic_DNA"/>
</dbReference>
<gene>
    <name evidence="3" type="ORF">CDL15_Pgr012041</name>
    <name evidence="4" type="ORF">CRG98_002141</name>
</gene>
<dbReference type="InterPro" id="IPR011333">
    <property type="entry name" value="SKP1/BTB/POZ_sf"/>
</dbReference>
<reference evidence="3" key="2">
    <citation type="submission" date="2017-06" db="EMBL/GenBank/DDBJ databases">
        <title>The pomegranate genome and the genomics of punicalagin biosynthesis.</title>
        <authorList>
            <person name="Xu C."/>
        </authorList>
    </citation>
    <scope>NUCLEOTIDE SEQUENCE [LARGE SCALE GENOMIC DNA]</scope>
    <source>
        <tissue evidence="3">Fresh leaf</tissue>
    </source>
</reference>
<comment type="caution">
    <text evidence="3">The sequence shown here is derived from an EMBL/GenBank/DDBJ whole genome shotgun (WGS) entry which is preliminary data.</text>
</comment>
<evidence type="ECO:0000313" key="4">
    <source>
        <dbReference type="EMBL" id="PKI77535.1"/>
    </source>
</evidence>
<evidence type="ECO:0000259" key="2">
    <source>
        <dbReference type="Pfam" id="PF25279"/>
    </source>
</evidence>
<dbReference type="AlphaFoldDB" id="A0A218XMS7"/>
<dbReference type="Proteomes" id="UP000233551">
    <property type="component" value="Unassembled WGS sequence"/>
</dbReference>
<dbReference type="STRING" id="22663.A0A218XMS7"/>
<dbReference type="Proteomes" id="UP000197138">
    <property type="component" value="Unassembled WGS sequence"/>
</dbReference>
<reference evidence="5" key="1">
    <citation type="journal article" date="2017" name="Plant J.">
        <title>The pomegranate (Punica granatum L.) genome and the genomics of punicalagin biosynthesis.</title>
        <authorList>
            <person name="Qin G."/>
            <person name="Xu C."/>
            <person name="Ming R."/>
            <person name="Tang H."/>
            <person name="Guyot R."/>
            <person name="Kramer E.M."/>
            <person name="Hu Y."/>
            <person name="Yi X."/>
            <person name="Qi Y."/>
            <person name="Xu X."/>
            <person name="Gao Z."/>
            <person name="Pan H."/>
            <person name="Jian J."/>
            <person name="Tian Y."/>
            <person name="Yue Z."/>
            <person name="Xu Y."/>
        </authorList>
    </citation>
    <scope>NUCLEOTIDE SEQUENCE [LARGE SCALE GENOMIC DNA]</scope>
    <source>
        <strain evidence="5">cv. Dabenzi</strain>
    </source>
</reference>
<organism evidence="3 5">
    <name type="scientific">Punica granatum</name>
    <name type="common">Pomegranate</name>
    <dbReference type="NCBI Taxonomy" id="22663"/>
    <lineage>
        <taxon>Eukaryota</taxon>
        <taxon>Viridiplantae</taxon>
        <taxon>Streptophyta</taxon>
        <taxon>Embryophyta</taxon>
        <taxon>Tracheophyta</taxon>
        <taxon>Spermatophyta</taxon>
        <taxon>Magnoliopsida</taxon>
        <taxon>eudicotyledons</taxon>
        <taxon>Gunneridae</taxon>
        <taxon>Pentapetalae</taxon>
        <taxon>rosids</taxon>
        <taxon>malvids</taxon>
        <taxon>Myrtales</taxon>
        <taxon>Lythraceae</taxon>
        <taxon>Punica</taxon>
    </lineage>
</organism>
<feature type="domain" description="At2g24240-like C-terminal beta-propeller" evidence="2">
    <location>
        <begin position="187"/>
        <end position="312"/>
    </location>
</feature>
<comment type="pathway">
    <text evidence="1">Protein modification; protein ubiquitination.</text>
</comment>
<dbReference type="EMBL" id="MTKT01001111">
    <property type="protein sequence ID" value="OWM85791.1"/>
    <property type="molecule type" value="Genomic_DNA"/>
</dbReference>
<sequence length="319" mass="35641">MGTAQDRVKFNVGGRTFETTITTLTSAESSPSFSALLGDRWNFHMPKSISKNLLYKEARFYGPEGHLRAALRGDLKGDLLQLSHEVTSPVLKEGILIRASPIGGFCIARGDTVHTYNEWNMEEHPPIRFNKSCVYDILWHDSRNIVISTSKSIGLFNSVTGVLNIDGKFTLGFVDHRVKTATTGDFKSYKNWMVDAVADETRNMICLIDEFMNVDFLDQRQLHQPLLGEVLTLSVNSAIPRDVNDSPPSIHCHEGQLFSSTRSNVCVFSGDDWVLTKVHTSDGVDSIRGISIGGDRLFSLHTDPDVVKVWETPRRLIES</sequence>
<evidence type="ECO:0000313" key="5">
    <source>
        <dbReference type="Proteomes" id="UP000197138"/>
    </source>
</evidence>
<name>A0A218XMS7_PUNGR</name>
<accession>A0A218XMS7</accession>
<keyword evidence="6" id="KW-1185">Reference proteome</keyword>
<dbReference type="Pfam" id="PF25279">
    <property type="entry name" value="Beta_prop_At2g24240"/>
    <property type="match status" value="1"/>
</dbReference>
<proteinExistence type="predicted"/>
<dbReference type="Gene3D" id="3.30.710.10">
    <property type="entry name" value="Potassium Channel Kv1.1, Chain A"/>
    <property type="match status" value="1"/>
</dbReference>
<evidence type="ECO:0000313" key="3">
    <source>
        <dbReference type="EMBL" id="OWM85791.1"/>
    </source>
</evidence>
<reference evidence="4 6" key="3">
    <citation type="submission" date="2017-11" db="EMBL/GenBank/DDBJ databases">
        <title>De-novo sequencing of pomegranate (Punica granatum L.) genome.</title>
        <authorList>
            <person name="Akparov Z."/>
            <person name="Amiraslanov A."/>
            <person name="Hajiyeva S."/>
            <person name="Abbasov M."/>
            <person name="Kaur K."/>
            <person name="Hamwieh A."/>
            <person name="Solovyev V."/>
            <person name="Salamov A."/>
            <person name="Braich B."/>
            <person name="Kosarev P."/>
            <person name="Mahmoud A."/>
            <person name="Hajiyev E."/>
            <person name="Babayeva S."/>
            <person name="Izzatullayeva V."/>
            <person name="Mammadov A."/>
            <person name="Mammadov A."/>
            <person name="Sharifova S."/>
            <person name="Ojaghi J."/>
            <person name="Eynullazada K."/>
            <person name="Bayramov B."/>
            <person name="Abdulazimova A."/>
            <person name="Shahmuradov I."/>
        </authorList>
    </citation>
    <scope>NUCLEOTIDE SEQUENCE [LARGE SCALE GENOMIC DNA]</scope>
    <source>
        <strain evidence="4">AG2017</strain>
        <strain evidence="6">cv. AG2017</strain>
        <tissue evidence="4">Leaf</tissue>
    </source>
</reference>
<evidence type="ECO:0000313" key="6">
    <source>
        <dbReference type="Proteomes" id="UP000233551"/>
    </source>
</evidence>
<dbReference type="SUPFAM" id="SSF54695">
    <property type="entry name" value="POZ domain"/>
    <property type="match status" value="1"/>
</dbReference>
<evidence type="ECO:0000256" key="1">
    <source>
        <dbReference type="ARBA" id="ARBA00004906"/>
    </source>
</evidence>